<keyword evidence="3" id="KW-0256">Endoplasmic reticulum</keyword>
<dbReference type="RefSeq" id="WP_307214749.1">
    <property type="nucleotide sequence ID" value="NZ_JAUSTI010000004.1"/>
</dbReference>
<proteinExistence type="predicted"/>
<keyword evidence="7" id="KW-0808">Transferase</keyword>
<evidence type="ECO:0000256" key="3">
    <source>
        <dbReference type="ARBA" id="ARBA00022824"/>
    </source>
</evidence>
<dbReference type="Proteomes" id="UP001233836">
    <property type="component" value="Unassembled WGS sequence"/>
</dbReference>
<evidence type="ECO:0000313" key="7">
    <source>
        <dbReference type="EMBL" id="MDQ0170299.1"/>
    </source>
</evidence>
<evidence type="ECO:0000256" key="4">
    <source>
        <dbReference type="ARBA" id="ARBA00022989"/>
    </source>
</evidence>
<accession>A0ABT9WB51</accession>
<dbReference type="SUPFAM" id="SSF53756">
    <property type="entry name" value="UDP-Glycosyltransferase/glycogen phosphorylase"/>
    <property type="match status" value="1"/>
</dbReference>
<name>A0ABT9WB51_9BACL</name>
<feature type="transmembrane region" description="Helical" evidence="6">
    <location>
        <begin position="58"/>
        <end position="76"/>
    </location>
</feature>
<comment type="caution">
    <text evidence="7">The sequence shown here is derived from an EMBL/GenBank/DDBJ whole genome shotgun (WGS) entry which is preliminary data.</text>
</comment>
<keyword evidence="8" id="KW-1185">Reference proteome</keyword>
<evidence type="ECO:0000256" key="5">
    <source>
        <dbReference type="ARBA" id="ARBA00023136"/>
    </source>
</evidence>
<dbReference type="InterPro" id="IPR013969">
    <property type="entry name" value="Oligosacch_biosynth_Alg14"/>
</dbReference>
<dbReference type="PANTHER" id="PTHR12154">
    <property type="entry name" value="GLYCOSYL TRANSFERASE-RELATED"/>
    <property type="match status" value="1"/>
</dbReference>
<organism evidence="7 8">
    <name type="scientific">Paenibacillus tundrae</name>
    <dbReference type="NCBI Taxonomy" id="528187"/>
    <lineage>
        <taxon>Bacteria</taxon>
        <taxon>Bacillati</taxon>
        <taxon>Bacillota</taxon>
        <taxon>Bacilli</taxon>
        <taxon>Bacillales</taxon>
        <taxon>Paenibacillaceae</taxon>
        <taxon>Paenibacillus</taxon>
    </lineage>
</organism>
<evidence type="ECO:0000256" key="2">
    <source>
        <dbReference type="ARBA" id="ARBA00022692"/>
    </source>
</evidence>
<dbReference type="GO" id="GO:0016740">
    <property type="term" value="F:transferase activity"/>
    <property type="evidence" value="ECO:0007669"/>
    <property type="project" value="UniProtKB-KW"/>
</dbReference>
<keyword evidence="5 6" id="KW-0472">Membrane</keyword>
<evidence type="ECO:0000313" key="8">
    <source>
        <dbReference type="Proteomes" id="UP001233836"/>
    </source>
</evidence>
<protein>
    <submittedName>
        <fullName evidence="7">UDP-N-acetylglucosamine:LPS N-acetylglucosamine transferase</fullName>
    </submittedName>
</protein>
<dbReference type="Gene3D" id="3.40.50.2000">
    <property type="entry name" value="Glycogen Phosphorylase B"/>
    <property type="match status" value="1"/>
</dbReference>
<dbReference type="Pfam" id="PF08660">
    <property type="entry name" value="Alg14"/>
    <property type="match status" value="1"/>
</dbReference>
<comment type="subcellular location">
    <subcellularLocation>
        <location evidence="1">Endoplasmic reticulum membrane</location>
        <topology evidence="1">Single-pass membrane protein</topology>
    </subcellularLocation>
</comment>
<keyword evidence="4 6" id="KW-1133">Transmembrane helix</keyword>
<reference evidence="7 8" key="1">
    <citation type="submission" date="2023-07" db="EMBL/GenBank/DDBJ databases">
        <title>Sorghum-associated microbial communities from plants grown in Nebraska, USA.</title>
        <authorList>
            <person name="Schachtman D."/>
        </authorList>
    </citation>
    <scope>NUCLEOTIDE SEQUENCE [LARGE SCALE GENOMIC DNA]</scope>
    <source>
        <strain evidence="7 8">DS1314</strain>
    </source>
</reference>
<evidence type="ECO:0000256" key="1">
    <source>
        <dbReference type="ARBA" id="ARBA00004389"/>
    </source>
</evidence>
<dbReference type="EMBL" id="JAUSTI010000004">
    <property type="protein sequence ID" value="MDQ0170299.1"/>
    <property type="molecule type" value="Genomic_DNA"/>
</dbReference>
<gene>
    <name evidence="7" type="ORF">J2T19_001741</name>
</gene>
<keyword evidence="2 6" id="KW-0812">Transmembrane</keyword>
<dbReference type="NCBIfam" id="NF041549">
    <property type="entry name" value="PssD"/>
    <property type="match status" value="1"/>
</dbReference>
<sequence>MKVCLVSSTGGHLNQLLNLVPAVEDHDYFLVTEKSEASSKLSLSQRTYFLSQQERKNIWFIFIVLRNIMTSLFILLKERPKVLITTGAGAVYPLCLLGKLMGAKLVYVESYAKIYSPTLTGRLIYKFADEFYIQWETLQEAYPKAKYRGALF</sequence>
<dbReference type="PANTHER" id="PTHR12154:SF4">
    <property type="entry name" value="UDP-N-ACETYLGLUCOSAMINE TRANSFERASE SUBUNIT ALG14 HOMOLOG"/>
    <property type="match status" value="1"/>
</dbReference>
<evidence type="ECO:0000256" key="6">
    <source>
        <dbReference type="SAM" id="Phobius"/>
    </source>
</evidence>